<comment type="caution">
    <text evidence="1">The sequence shown here is derived from an EMBL/GenBank/DDBJ whole genome shotgun (WGS) entry which is preliminary data.</text>
</comment>
<protein>
    <recommendedName>
        <fullName evidence="3">Secreted protein</fullName>
    </recommendedName>
</protein>
<evidence type="ECO:0008006" key="3">
    <source>
        <dbReference type="Google" id="ProtNLM"/>
    </source>
</evidence>
<organism evidence="1 2">
    <name type="scientific">Halocatena marina</name>
    <dbReference type="NCBI Taxonomy" id="2934937"/>
    <lineage>
        <taxon>Archaea</taxon>
        <taxon>Methanobacteriati</taxon>
        <taxon>Methanobacteriota</taxon>
        <taxon>Stenosarchaea group</taxon>
        <taxon>Halobacteria</taxon>
        <taxon>Halobacteriales</taxon>
        <taxon>Natronomonadaceae</taxon>
        <taxon>Halocatena</taxon>
    </lineage>
</organism>
<accession>A0ABD5YRL3</accession>
<dbReference type="RefSeq" id="WP_390206620.1">
    <property type="nucleotide sequence ID" value="NZ_JBHTAX010000004.1"/>
</dbReference>
<dbReference type="AlphaFoldDB" id="A0ABD5YRL3"/>
<reference evidence="1 2" key="1">
    <citation type="journal article" date="2019" name="Int. J. Syst. Evol. Microbiol.">
        <title>The Global Catalogue of Microorganisms (GCM) 10K type strain sequencing project: providing services to taxonomists for standard genome sequencing and annotation.</title>
        <authorList>
            <consortium name="The Broad Institute Genomics Platform"/>
            <consortium name="The Broad Institute Genome Sequencing Center for Infectious Disease"/>
            <person name="Wu L."/>
            <person name="Ma J."/>
        </authorList>
    </citation>
    <scope>NUCLEOTIDE SEQUENCE [LARGE SCALE GENOMIC DNA]</scope>
    <source>
        <strain evidence="1 2">RDMS1</strain>
    </source>
</reference>
<keyword evidence="2" id="KW-1185">Reference proteome</keyword>
<name>A0ABD5YRL3_9EURY</name>
<proteinExistence type="predicted"/>
<gene>
    <name evidence="1" type="ORF">ACFQL7_21055</name>
</gene>
<dbReference type="Proteomes" id="UP001596417">
    <property type="component" value="Unassembled WGS sequence"/>
</dbReference>
<evidence type="ECO:0000313" key="2">
    <source>
        <dbReference type="Proteomes" id="UP001596417"/>
    </source>
</evidence>
<feature type="non-terminal residue" evidence="1">
    <location>
        <position position="87"/>
    </location>
</feature>
<sequence length="87" mass="9774">MNRRYLAVIAVLIAVPLFAGPLVSPVPDYGPHIEISADKVNFSSEEEKEEGIRNETTIDYQNLSNSGQQLFDKADKRGWSSDTMVRF</sequence>
<evidence type="ECO:0000313" key="1">
    <source>
        <dbReference type="EMBL" id="MFC7192044.1"/>
    </source>
</evidence>
<dbReference type="EMBL" id="JBHTAX010000004">
    <property type="protein sequence ID" value="MFC7192044.1"/>
    <property type="molecule type" value="Genomic_DNA"/>
</dbReference>